<dbReference type="PROSITE" id="PS50067">
    <property type="entry name" value="KINESIN_MOTOR_2"/>
    <property type="match status" value="1"/>
</dbReference>
<organism evidence="14 15">
    <name type="scientific">Mytilus edulis</name>
    <name type="common">Blue mussel</name>
    <dbReference type="NCBI Taxonomy" id="6550"/>
    <lineage>
        <taxon>Eukaryota</taxon>
        <taxon>Metazoa</taxon>
        <taxon>Spiralia</taxon>
        <taxon>Lophotrochozoa</taxon>
        <taxon>Mollusca</taxon>
        <taxon>Bivalvia</taxon>
        <taxon>Autobranchia</taxon>
        <taxon>Pteriomorphia</taxon>
        <taxon>Mytilida</taxon>
        <taxon>Mytiloidea</taxon>
        <taxon>Mytilidae</taxon>
        <taxon>Mytilinae</taxon>
        <taxon>Mytilus</taxon>
    </lineage>
</organism>
<dbReference type="Proteomes" id="UP000683360">
    <property type="component" value="Unassembled WGS sequence"/>
</dbReference>
<evidence type="ECO:0000313" key="14">
    <source>
        <dbReference type="EMBL" id="CAG2248200.1"/>
    </source>
</evidence>
<name>A0A8S3UQ12_MYTED</name>
<keyword evidence="9" id="KW-0206">Cytoskeleton</keyword>
<keyword evidence="5 10" id="KW-0547">Nucleotide-binding</keyword>
<keyword evidence="6 10" id="KW-0067">ATP-binding</keyword>
<feature type="domain" description="Kinesin motor" evidence="13">
    <location>
        <begin position="47"/>
        <end position="499"/>
    </location>
</feature>
<dbReference type="GO" id="GO:0090307">
    <property type="term" value="P:mitotic spindle assembly"/>
    <property type="evidence" value="ECO:0007669"/>
    <property type="project" value="TreeGrafter"/>
</dbReference>
<dbReference type="InterPro" id="IPR027417">
    <property type="entry name" value="P-loop_NTPase"/>
</dbReference>
<dbReference type="SUPFAM" id="SSF52540">
    <property type="entry name" value="P-loop containing nucleoside triphosphate hydrolases"/>
    <property type="match status" value="1"/>
</dbReference>
<accession>A0A8S3UQ12</accession>
<feature type="compositionally biased region" description="Basic and acidic residues" evidence="12">
    <location>
        <begin position="1089"/>
        <end position="1099"/>
    </location>
</feature>
<dbReference type="Gene3D" id="3.40.850.10">
    <property type="entry name" value="Kinesin motor domain"/>
    <property type="match status" value="2"/>
</dbReference>
<dbReference type="InterPro" id="IPR019821">
    <property type="entry name" value="Kinesin_motor_CS"/>
</dbReference>
<sequence>MAGRTRLHSDVVFGDTTQDDDISFRNPKKRILFDEENTNTPVEISEHMKCYLRIRPFSEEEVDSKEDQKCLTIEDENTVATHAPKESHTFKNCTHGLGKTTHKFKFSRIFDSVTTQKDFFNETMLGLVKDFIDGQNCLVFTYGVTSSGKTYTIQGKPKDAGILPRALDVLFNSINGKQWPNNNLKPKMFMDVTRLSAEQAAQEVKIKERTLKMVTFDEPDVMSLLGDDASDLSIINNTTTCSESSNASYGPAGRVSKDSLDEVFSDLENRVREEAAVNVEDQGLMKFSVWVSFAEIYNEQIFDLLEPIPKKKTTRRPVLRLSDDRNGSPYIRGLKEIHVTSADEAYNLLTVGQKNLRTAVTKLNHQSSRSHCIFNIKILRVVDKGNPNHARVSMLSLCDLAGSERHSKTQSKGERLKEAGNINTSLMTLGRCIEALRNNQHHKDKTQLIPFRDSKLTRLFQNFFSGRGKAAMIVNVNQCASMFDETLHVFKFSAVAKQVVVVQKPEPPPKKRLKSAPPPKVPRPSIPWATPGAADMSLMNSALKRGQQIPLPEDDFDEDMDSDSMDDSESAELVRIIDSLREKLKVEKHAKLLMERDIRDEVCKEMMEQIVKIENDYEEQIREREILAEEMMEKRIKILTNTINPRKRQRQEVMEDEDDEWVSSMLLHQEKVKVQERDEELKELKKELETTKSQLNKYIKEQENYIAKNTSLQFKLADTEQVLEQTQKDKEEAKDQVKKVNNKMDELVTNTVEKRKSDIDLGDTCLLETLSQQLQQAKDQIKEQTDTEIKQLKEVINDDEEKLKQQQTLISELQTALEESTNAVTTAEERLIKKDEQIIKLESESSELEGIDNIPSSQGNLCPPLSMRHSSQEFIINRPLHNSSRVLQVVLTPLQNKLTAHHTKTSLLRLRNSPIAESRRSRQIVKKTVNDRIVKDKENVKSWSNVNPDRSRDRLNTSKRRRVSNSVKQKLARLSGKHSGESVQVTDVQPSMSMCLSEKLKNQKNCCLFLEETLKQKDEEITGWKNKFAREEDESFKREHALINGYKAEISNLKTQIHQLKAERKLMSPMKNSPSKKCKEVLSPSQCLRETESPRKTRIDSPVRRLRSNANNCGSEERNHHFKENLSHKSKTCRLNS</sequence>
<evidence type="ECO:0000256" key="2">
    <source>
        <dbReference type="ARBA" id="ARBA00022490"/>
    </source>
</evidence>
<keyword evidence="4" id="KW-0493">Microtubule</keyword>
<keyword evidence="15" id="KW-1185">Reference proteome</keyword>
<dbReference type="InterPro" id="IPR001752">
    <property type="entry name" value="Kinesin_motor_dom"/>
</dbReference>
<comment type="similarity">
    <text evidence="10">Belongs to the TRAFAC class myosin-kinesin ATPase superfamily. Kinesin family.</text>
</comment>
<evidence type="ECO:0000256" key="9">
    <source>
        <dbReference type="ARBA" id="ARBA00023212"/>
    </source>
</evidence>
<evidence type="ECO:0000256" key="12">
    <source>
        <dbReference type="SAM" id="MobiDB-lite"/>
    </source>
</evidence>
<dbReference type="AlphaFoldDB" id="A0A8S3UQ12"/>
<dbReference type="GO" id="GO:0008017">
    <property type="term" value="F:microtubule binding"/>
    <property type="evidence" value="ECO:0007669"/>
    <property type="project" value="InterPro"/>
</dbReference>
<evidence type="ECO:0000256" key="5">
    <source>
        <dbReference type="ARBA" id="ARBA00022741"/>
    </source>
</evidence>
<keyword evidence="3" id="KW-0597">Phosphoprotein</keyword>
<dbReference type="SMART" id="SM00129">
    <property type="entry name" value="KISc"/>
    <property type="match status" value="1"/>
</dbReference>
<comment type="subcellular location">
    <subcellularLocation>
        <location evidence="1">Cytoplasm</location>
        <location evidence="1">Cytoskeleton</location>
        <location evidence="1">Spindle</location>
    </subcellularLocation>
</comment>
<keyword evidence="2" id="KW-0963">Cytoplasm</keyword>
<dbReference type="PROSITE" id="PS00411">
    <property type="entry name" value="KINESIN_MOTOR_1"/>
    <property type="match status" value="1"/>
</dbReference>
<dbReference type="GO" id="GO:0008574">
    <property type="term" value="F:plus-end-directed microtubule motor activity"/>
    <property type="evidence" value="ECO:0007669"/>
    <property type="project" value="TreeGrafter"/>
</dbReference>
<dbReference type="GO" id="GO:0005634">
    <property type="term" value="C:nucleus"/>
    <property type="evidence" value="ECO:0007669"/>
    <property type="project" value="TreeGrafter"/>
</dbReference>
<evidence type="ECO:0000256" key="6">
    <source>
        <dbReference type="ARBA" id="ARBA00022840"/>
    </source>
</evidence>
<dbReference type="InterPro" id="IPR047149">
    <property type="entry name" value="KIF11-like"/>
</dbReference>
<evidence type="ECO:0000313" key="15">
    <source>
        <dbReference type="Proteomes" id="UP000683360"/>
    </source>
</evidence>
<dbReference type="GO" id="GO:0007018">
    <property type="term" value="P:microtubule-based movement"/>
    <property type="evidence" value="ECO:0007669"/>
    <property type="project" value="InterPro"/>
</dbReference>
<feature type="coiled-coil region" evidence="11">
    <location>
        <begin position="667"/>
        <end position="844"/>
    </location>
</feature>
<gene>
    <name evidence="14" type="ORF">MEDL_60063</name>
</gene>
<reference evidence="14" key="1">
    <citation type="submission" date="2021-03" db="EMBL/GenBank/DDBJ databases">
        <authorList>
            <person name="Bekaert M."/>
        </authorList>
    </citation>
    <scope>NUCLEOTIDE SEQUENCE</scope>
</reference>
<dbReference type="PANTHER" id="PTHR47970">
    <property type="entry name" value="KINESIN-LIKE PROTEIN KIF11"/>
    <property type="match status" value="1"/>
</dbReference>
<comment type="caution">
    <text evidence="14">The sequence shown here is derived from an EMBL/GenBank/DDBJ whole genome shotgun (WGS) entry which is preliminary data.</text>
</comment>
<protein>
    <submittedName>
        <fullName evidence="14">KIF20</fullName>
    </submittedName>
</protein>
<evidence type="ECO:0000256" key="1">
    <source>
        <dbReference type="ARBA" id="ARBA00004186"/>
    </source>
</evidence>
<dbReference type="GO" id="GO:0051231">
    <property type="term" value="P:spindle elongation"/>
    <property type="evidence" value="ECO:0007669"/>
    <property type="project" value="TreeGrafter"/>
</dbReference>
<proteinExistence type="inferred from homology"/>
<dbReference type="GO" id="GO:0005876">
    <property type="term" value="C:spindle microtubule"/>
    <property type="evidence" value="ECO:0007669"/>
    <property type="project" value="TreeGrafter"/>
</dbReference>
<feature type="coiled-coil region" evidence="11">
    <location>
        <begin position="1014"/>
        <end position="1063"/>
    </location>
</feature>
<evidence type="ECO:0000259" key="13">
    <source>
        <dbReference type="PROSITE" id="PS50067"/>
    </source>
</evidence>
<evidence type="ECO:0000256" key="8">
    <source>
        <dbReference type="ARBA" id="ARBA00023175"/>
    </source>
</evidence>
<keyword evidence="7 11" id="KW-0175">Coiled coil</keyword>
<dbReference type="GO" id="GO:0072686">
    <property type="term" value="C:mitotic spindle"/>
    <property type="evidence" value="ECO:0007669"/>
    <property type="project" value="TreeGrafter"/>
</dbReference>
<dbReference type="GO" id="GO:0005524">
    <property type="term" value="F:ATP binding"/>
    <property type="evidence" value="ECO:0007669"/>
    <property type="project" value="UniProtKB-UniRule"/>
</dbReference>
<dbReference type="PRINTS" id="PR00380">
    <property type="entry name" value="KINESINHEAVY"/>
</dbReference>
<evidence type="ECO:0000256" key="3">
    <source>
        <dbReference type="ARBA" id="ARBA00022553"/>
    </source>
</evidence>
<evidence type="ECO:0000256" key="7">
    <source>
        <dbReference type="ARBA" id="ARBA00023054"/>
    </source>
</evidence>
<dbReference type="PANTHER" id="PTHR47970:SF29">
    <property type="entry name" value="KINESIN FAMILY MEMBER 20B"/>
    <property type="match status" value="1"/>
</dbReference>
<evidence type="ECO:0000256" key="4">
    <source>
        <dbReference type="ARBA" id="ARBA00022701"/>
    </source>
</evidence>
<feature type="compositionally biased region" description="Pro residues" evidence="12">
    <location>
        <begin position="516"/>
        <end position="525"/>
    </location>
</feature>
<feature type="region of interest" description="Disordered" evidence="12">
    <location>
        <begin position="1068"/>
        <end position="1099"/>
    </location>
</feature>
<dbReference type="Pfam" id="PF00225">
    <property type="entry name" value="Kinesin"/>
    <property type="match status" value="1"/>
</dbReference>
<evidence type="ECO:0000256" key="10">
    <source>
        <dbReference type="PROSITE-ProRule" id="PRU00283"/>
    </source>
</evidence>
<keyword evidence="8 10" id="KW-0505">Motor protein</keyword>
<dbReference type="EMBL" id="CAJPWZ010002926">
    <property type="protein sequence ID" value="CAG2248200.1"/>
    <property type="molecule type" value="Genomic_DNA"/>
</dbReference>
<evidence type="ECO:0000256" key="11">
    <source>
        <dbReference type="SAM" id="Coils"/>
    </source>
</evidence>
<dbReference type="InterPro" id="IPR036961">
    <property type="entry name" value="Kinesin_motor_dom_sf"/>
</dbReference>
<feature type="coiled-coil region" evidence="11">
    <location>
        <begin position="603"/>
        <end position="634"/>
    </location>
</feature>
<dbReference type="OrthoDB" id="2403182at2759"/>
<feature type="region of interest" description="Disordered" evidence="12">
    <location>
        <begin position="943"/>
        <end position="966"/>
    </location>
</feature>
<feature type="region of interest" description="Disordered" evidence="12">
    <location>
        <begin position="506"/>
        <end position="531"/>
    </location>
</feature>
<feature type="binding site" evidence="10">
    <location>
        <begin position="143"/>
        <end position="150"/>
    </location>
    <ligand>
        <name>ATP</name>
        <dbReference type="ChEBI" id="CHEBI:30616"/>
    </ligand>
</feature>